<accession>A0A286UHG4</accession>
<evidence type="ECO:0000313" key="2">
    <source>
        <dbReference type="EMBL" id="PAV19066.1"/>
    </source>
</evidence>
<proteinExistence type="predicted"/>
<evidence type="ECO:0000313" key="3">
    <source>
        <dbReference type="Proteomes" id="UP000217199"/>
    </source>
</evidence>
<reference evidence="2 3" key="1">
    <citation type="journal article" date="2017" name="Mol. Ecol.">
        <title>Comparative and population genomic landscape of Phellinus noxius: A hypervariable fungus causing root rot in trees.</title>
        <authorList>
            <person name="Chung C.L."/>
            <person name="Lee T.J."/>
            <person name="Akiba M."/>
            <person name="Lee H.H."/>
            <person name="Kuo T.H."/>
            <person name="Liu D."/>
            <person name="Ke H.M."/>
            <person name="Yokoi T."/>
            <person name="Roa M.B."/>
            <person name="Lu M.J."/>
            <person name="Chang Y.Y."/>
            <person name="Ann P.J."/>
            <person name="Tsai J.N."/>
            <person name="Chen C.Y."/>
            <person name="Tzean S.S."/>
            <person name="Ota Y."/>
            <person name="Hattori T."/>
            <person name="Sahashi N."/>
            <person name="Liou R.F."/>
            <person name="Kikuchi T."/>
            <person name="Tsai I.J."/>
        </authorList>
    </citation>
    <scope>NUCLEOTIDE SEQUENCE [LARGE SCALE GENOMIC DNA]</scope>
    <source>
        <strain evidence="2 3">FFPRI411160</strain>
    </source>
</reference>
<feature type="compositionally biased region" description="Low complexity" evidence="1">
    <location>
        <begin position="12"/>
        <end position="22"/>
    </location>
</feature>
<feature type="compositionally biased region" description="Basic and acidic residues" evidence="1">
    <location>
        <begin position="1"/>
        <end position="10"/>
    </location>
</feature>
<name>A0A286UHG4_9AGAM</name>
<sequence length="135" mass="14701">MADLPQDHKTPSNSNSALSSSSNLEKEPCQIIEILQHICSLENKRGTAPEIHCFPVPRIFRLCPNQPGVEITRTVTVDSSTQDILLPPNAKHIHPNGKPCGLVSGSLRAATFQLYHCILPFLLIDANMDGGGHIN</sequence>
<organism evidence="2 3">
    <name type="scientific">Pyrrhoderma noxium</name>
    <dbReference type="NCBI Taxonomy" id="2282107"/>
    <lineage>
        <taxon>Eukaryota</taxon>
        <taxon>Fungi</taxon>
        <taxon>Dikarya</taxon>
        <taxon>Basidiomycota</taxon>
        <taxon>Agaricomycotina</taxon>
        <taxon>Agaricomycetes</taxon>
        <taxon>Hymenochaetales</taxon>
        <taxon>Hymenochaetaceae</taxon>
        <taxon>Pyrrhoderma</taxon>
    </lineage>
</organism>
<protein>
    <submittedName>
        <fullName evidence="2">Uncharacterized protein</fullName>
    </submittedName>
</protein>
<feature type="region of interest" description="Disordered" evidence="1">
    <location>
        <begin position="1"/>
        <end position="22"/>
    </location>
</feature>
<dbReference type="EMBL" id="NBII01000005">
    <property type="protein sequence ID" value="PAV19066.1"/>
    <property type="molecule type" value="Genomic_DNA"/>
</dbReference>
<dbReference type="AlphaFoldDB" id="A0A286UHG4"/>
<dbReference type="Proteomes" id="UP000217199">
    <property type="component" value="Unassembled WGS sequence"/>
</dbReference>
<evidence type="ECO:0000256" key="1">
    <source>
        <dbReference type="SAM" id="MobiDB-lite"/>
    </source>
</evidence>
<dbReference type="OrthoDB" id="3983163at2759"/>
<dbReference type="InParanoid" id="A0A286UHG4"/>
<gene>
    <name evidence="2" type="ORF">PNOK_0591000</name>
</gene>
<dbReference type="Pfam" id="PF11093">
    <property type="entry name" value="Mitochondr_Som1"/>
    <property type="match status" value="1"/>
</dbReference>
<dbReference type="InterPro" id="IPR024645">
    <property type="entry name" value="Mitochondr_Som1"/>
</dbReference>
<comment type="caution">
    <text evidence="2">The sequence shown here is derived from an EMBL/GenBank/DDBJ whole genome shotgun (WGS) entry which is preliminary data.</text>
</comment>
<dbReference type="GO" id="GO:0042720">
    <property type="term" value="C:mitochondrial inner membrane peptidase complex"/>
    <property type="evidence" value="ECO:0007669"/>
    <property type="project" value="InterPro"/>
</dbReference>
<keyword evidence="3" id="KW-1185">Reference proteome</keyword>